<dbReference type="PANTHER" id="PTHR44196:SF1">
    <property type="entry name" value="DEHYDROGENASE_REDUCTASE SDR FAMILY MEMBER 7B"/>
    <property type="match status" value="1"/>
</dbReference>
<proteinExistence type="inferred from homology"/>
<comment type="caution">
    <text evidence="4">The sequence shown here is derived from an EMBL/GenBank/DDBJ whole genome shotgun (WGS) entry which is preliminary data.</text>
</comment>
<name>A0A8J4HC58_9PROT</name>
<dbReference type="GO" id="GO:0016491">
    <property type="term" value="F:oxidoreductase activity"/>
    <property type="evidence" value="ECO:0007669"/>
    <property type="project" value="UniProtKB-KW"/>
</dbReference>
<keyword evidence="2" id="KW-0560">Oxidoreductase</keyword>
<accession>A0A8J4HC58</accession>
<dbReference type="EMBL" id="DTQM01000256">
    <property type="protein sequence ID" value="HGC44214.1"/>
    <property type="molecule type" value="Genomic_DNA"/>
</dbReference>
<dbReference type="PRINTS" id="PR00081">
    <property type="entry name" value="GDHRDH"/>
</dbReference>
<dbReference type="InterPro" id="IPR036291">
    <property type="entry name" value="NAD(P)-bd_dom_sf"/>
</dbReference>
<dbReference type="AlphaFoldDB" id="A0A8J4HC58"/>
<reference evidence="4" key="1">
    <citation type="journal article" date="2020" name="mSystems">
        <title>Genome- and Community-Level Interaction Insights into Carbon Utilization and Element Cycling Functions of Hydrothermarchaeota in Hydrothermal Sediment.</title>
        <authorList>
            <person name="Zhou Z."/>
            <person name="Liu Y."/>
            <person name="Xu W."/>
            <person name="Pan J."/>
            <person name="Luo Z.H."/>
            <person name="Li M."/>
        </authorList>
    </citation>
    <scope>NUCLEOTIDE SEQUENCE</scope>
    <source>
        <strain evidence="4">SpSt-997</strain>
    </source>
</reference>
<dbReference type="CDD" id="cd05233">
    <property type="entry name" value="SDR_c"/>
    <property type="match status" value="1"/>
</dbReference>
<sequence length="254" mass="26426">MGQLAGKIAWITGAGSGIGEAAAVALAREGATVVLTGRRREALEKVAAAIKAAGGTALVEPGDLALAETAPRIAASIAKHFGRLDILVNNAGLNVARRAWAELTAAGADEVMGANLHAAFYCVIAALPMMRAQKDGVLIHTASFAGRFVSPLSGPAYSAAKHAVVAMSHSLNMEECVNGIRSTVICPGEVATPILDRRPVPVSAEERARMLQAEDCADLIRYVATLPSHVCLNEVLITPTWNRGYVAARARAVS</sequence>
<evidence type="ECO:0000256" key="2">
    <source>
        <dbReference type="ARBA" id="ARBA00023002"/>
    </source>
</evidence>
<evidence type="ECO:0000256" key="1">
    <source>
        <dbReference type="ARBA" id="ARBA00006484"/>
    </source>
</evidence>
<dbReference type="InterPro" id="IPR002347">
    <property type="entry name" value="SDR_fam"/>
</dbReference>
<gene>
    <name evidence="4" type="ORF">ENY07_13495</name>
</gene>
<comment type="similarity">
    <text evidence="1 3">Belongs to the short-chain dehydrogenases/reductases (SDR) family.</text>
</comment>
<organism evidence="4">
    <name type="scientific">Acidicaldus sp</name>
    <dbReference type="NCBI Taxonomy" id="1872105"/>
    <lineage>
        <taxon>Bacteria</taxon>
        <taxon>Pseudomonadati</taxon>
        <taxon>Pseudomonadota</taxon>
        <taxon>Alphaproteobacteria</taxon>
        <taxon>Acetobacterales</taxon>
        <taxon>Acetobacteraceae</taxon>
        <taxon>Acidicaldus</taxon>
    </lineage>
</organism>
<evidence type="ECO:0000313" key="4">
    <source>
        <dbReference type="EMBL" id="HGC44214.1"/>
    </source>
</evidence>
<dbReference type="GO" id="GO:0016020">
    <property type="term" value="C:membrane"/>
    <property type="evidence" value="ECO:0007669"/>
    <property type="project" value="TreeGrafter"/>
</dbReference>
<dbReference type="PRINTS" id="PR00080">
    <property type="entry name" value="SDRFAMILY"/>
</dbReference>
<protein>
    <submittedName>
        <fullName evidence="4">SDR family oxidoreductase</fullName>
    </submittedName>
</protein>
<evidence type="ECO:0000256" key="3">
    <source>
        <dbReference type="RuleBase" id="RU000363"/>
    </source>
</evidence>
<dbReference type="Pfam" id="PF00106">
    <property type="entry name" value="adh_short"/>
    <property type="match status" value="1"/>
</dbReference>
<dbReference type="SUPFAM" id="SSF51735">
    <property type="entry name" value="NAD(P)-binding Rossmann-fold domains"/>
    <property type="match status" value="1"/>
</dbReference>
<dbReference type="Gene3D" id="3.40.50.720">
    <property type="entry name" value="NAD(P)-binding Rossmann-like Domain"/>
    <property type="match status" value="1"/>
</dbReference>
<dbReference type="PANTHER" id="PTHR44196">
    <property type="entry name" value="DEHYDROGENASE/REDUCTASE SDR FAMILY MEMBER 7B"/>
    <property type="match status" value="1"/>
</dbReference>